<name>A0A6J7QNK7_9ZZZZ</name>
<sequence>MSLIRSAPPTSVIPAIAGLVALVSDIEPVPPEVEYVGEVKTKPVVELTVVEPVIIAAPFTVTLIKDVAKAPEESVTVTVKS</sequence>
<proteinExistence type="predicted"/>
<protein>
    <submittedName>
        <fullName evidence="1">Unannotated protein</fullName>
    </submittedName>
</protein>
<dbReference type="EMBL" id="CAFBPI010000040">
    <property type="protein sequence ID" value="CAB5016002.1"/>
    <property type="molecule type" value="Genomic_DNA"/>
</dbReference>
<accession>A0A6J7QNK7</accession>
<dbReference type="AlphaFoldDB" id="A0A6J7QNK7"/>
<gene>
    <name evidence="1" type="ORF">UFOPK4095_00740</name>
</gene>
<evidence type="ECO:0000313" key="1">
    <source>
        <dbReference type="EMBL" id="CAB5016002.1"/>
    </source>
</evidence>
<organism evidence="1">
    <name type="scientific">freshwater metagenome</name>
    <dbReference type="NCBI Taxonomy" id="449393"/>
    <lineage>
        <taxon>unclassified sequences</taxon>
        <taxon>metagenomes</taxon>
        <taxon>ecological metagenomes</taxon>
    </lineage>
</organism>
<reference evidence="1" key="1">
    <citation type="submission" date="2020-05" db="EMBL/GenBank/DDBJ databases">
        <authorList>
            <person name="Chiriac C."/>
            <person name="Salcher M."/>
            <person name="Ghai R."/>
            <person name="Kavagutti S V."/>
        </authorList>
    </citation>
    <scope>NUCLEOTIDE SEQUENCE</scope>
</reference>